<name>A0ABW3KI29_9GAMM</name>
<dbReference type="RefSeq" id="WP_379558032.1">
    <property type="nucleotide sequence ID" value="NZ_JBHTJS010000031.1"/>
</dbReference>
<dbReference type="Gene3D" id="1.20.120.1820">
    <property type="match status" value="1"/>
</dbReference>
<sequence length="226" mass="25214">MTINNAAGINLPSDNVPILTPEQQLVAEYYQHQALLCQWFSTLLAAELDAQTLQAYMAGDATPLLEELALLPELADSVQQLQQAISHWSLLEQPRLELAADFAGLFLSDARHSPAPYASLYLDDGRFNGPTAQRMQLRLIDAGYSVDEQFKEPADHVAIMLDYLAERYRRLALDPTPEAETSVAKFVSEDISSWLHEWAQRATRVDTASQFYPALLTLVAAYFTIA</sequence>
<dbReference type="PANTHER" id="PTHR34227">
    <property type="entry name" value="CHAPERONE PROTEIN YCDY"/>
    <property type="match status" value="1"/>
</dbReference>
<keyword evidence="3" id="KW-1185">Reference proteome</keyword>
<protein>
    <submittedName>
        <fullName evidence="2">Molecular chaperone TorD</fullName>
    </submittedName>
</protein>
<comment type="caution">
    <text evidence="2">The sequence shown here is derived from an EMBL/GenBank/DDBJ whole genome shotgun (WGS) entry which is preliminary data.</text>
</comment>
<reference evidence="3" key="1">
    <citation type="journal article" date="2019" name="Int. J. Syst. Evol. Microbiol.">
        <title>The Global Catalogue of Microorganisms (GCM) 10K type strain sequencing project: providing services to taxonomists for standard genome sequencing and annotation.</title>
        <authorList>
            <consortium name="The Broad Institute Genomics Platform"/>
            <consortium name="The Broad Institute Genome Sequencing Center for Infectious Disease"/>
            <person name="Wu L."/>
            <person name="Ma J."/>
        </authorList>
    </citation>
    <scope>NUCLEOTIDE SEQUENCE [LARGE SCALE GENOMIC DNA]</scope>
    <source>
        <strain evidence="3">CCUG 60525</strain>
    </source>
</reference>
<accession>A0ABW3KI29</accession>
<dbReference type="Pfam" id="PF02613">
    <property type="entry name" value="Nitrate_red_del"/>
    <property type="match status" value="1"/>
</dbReference>
<dbReference type="InterPro" id="IPR020945">
    <property type="entry name" value="DMSO/NO3_reduct_chaperone"/>
</dbReference>
<proteinExistence type="predicted"/>
<dbReference type="PANTHER" id="PTHR34227:SF11">
    <property type="entry name" value="CHAPERONE PROTEIN TORD"/>
    <property type="match status" value="1"/>
</dbReference>
<dbReference type="Gene3D" id="1.20.1280.20">
    <property type="entry name" value="HscB, C-terminal domain"/>
    <property type="match status" value="1"/>
</dbReference>
<evidence type="ECO:0000313" key="3">
    <source>
        <dbReference type="Proteomes" id="UP001597048"/>
    </source>
</evidence>
<dbReference type="InterPro" id="IPR050289">
    <property type="entry name" value="TorD/DmsD_chaperones"/>
</dbReference>
<dbReference type="InterPro" id="IPR036386">
    <property type="entry name" value="HscB_C_sf"/>
</dbReference>
<gene>
    <name evidence="2" type="primary">torD</name>
    <name evidence="2" type="ORF">ACFQ1C_07725</name>
</gene>
<dbReference type="InterPro" id="IPR036411">
    <property type="entry name" value="TorD-like_sf"/>
</dbReference>
<keyword evidence="1" id="KW-0143">Chaperone</keyword>
<dbReference type="EMBL" id="JBHTJS010000031">
    <property type="protein sequence ID" value="MFD1008041.1"/>
    <property type="molecule type" value="Genomic_DNA"/>
</dbReference>
<evidence type="ECO:0000313" key="2">
    <source>
        <dbReference type="EMBL" id="MFD1008041.1"/>
    </source>
</evidence>
<dbReference type="Proteomes" id="UP001597048">
    <property type="component" value="Unassembled WGS sequence"/>
</dbReference>
<evidence type="ECO:0000256" key="1">
    <source>
        <dbReference type="ARBA" id="ARBA00023186"/>
    </source>
</evidence>
<dbReference type="SUPFAM" id="SSF89155">
    <property type="entry name" value="TorD-like"/>
    <property type="match status" value="1"/>
</dbReference>
<dbReference type="NCBIfam" id="NF003442">
    <property type="entry name" value="PRK04976.1"/>
    <property type="match status" value="1"/>
</dbReference>
<organism evidence="2 3">
    <name type="scientific">Oceanisphaera ostreae</name>
    <dbReference type="NCBI Taxonomy" id="914151"/>
    <lineage>
        <taxon>Bacteria</taxon>
        <taxon>Pseudomonadati</taxon>
        <taxon>Pseudomonadota</taxon>
        <taxon>Gammaproteobacteria</taxon>
        <taxon>Aeromonadales</taxon>
        <taxon>Aeromonadaceae</taxon>
        <taxon>Oceanisphaera</taxon>
    </lineage>
</organism>